<keyword evidence="2" id="KW-1185">Reference proteome</keyword>
<proteinExistence type="predicted"/>
<organism evidence="1 2">
    <name type="scientific">Halovivax cerinus</name>
    <dbReference type="NCBI Taxonomy" id="1487865"/>
    <lineage>
        <taxon>Archaea</taxon>
        <taxon>Methanobacteriati</taxon>
        <taxon>Methanobacteriota</taxon>
        <taxon>Stenosarchaea group</taxon>
        <taxon>Halobacteria</taxon>
        <taxon>Halobacteriales</taxon>
        <taxon>Natrialbaceae</taxon>
        <taxon>Halovivax</taxon>
    </lineage>
</organism>
<gene>
    <name evidence="1" type="ORF">ACFOUR_06765</name>
</gene>
<dbReference type="Proteomes" id="UP001595846">
    <property type="component" value="Unassembled WGS sequence"/>
</dbReference>
<protein>
    <submittedName>
        <fullName evidence="1">Uncharacterized protein</fullName>
    </submittedName>
</protein>
<dbReference type="AlphaFoldDB" id="A0ABD5NN28"/>
<evidence type="ECO:0000313" key="2">
    <source>
        <dbReference type="Proteomes" id="UP001595846"/>
    </source>
</evidence>
<sequence>MESDVAIDGTKFDGPLRFMTHERCSDPCPEFRDRIDGSDAFEFCGMWGPIIETTDRETIAEGHESLRLVLNAVLEDDSPARSTCTVYDCDAAATHTAEFDSERAWFTARYCVDCADTERPNIVAVYEGRDTKFCDHDRCFNAVHASRECCPCHQ</sequence>
<dbReference type="GeneID" id="73903456"/>
<name>A0ABD5NN28_9EURY</name>
<accession>A0ABD5NN28</accession>
<reference evidence="1 2" key="1">
    <citation type="journal article" date="2019" name="Int. J. Syst. Evol. Microbiol.">
        <title>The Global Catalogue of Microorganisms (GCM) 10K type strain sequencing project: providing services to taxonomists for standard genome sequencing and annotation.</title>
        <authorList>
            <consortium name="The Broad Institute Genomics Platform"/>
            <consortium name="The Broad Institute Genome Sequencing Center for Infectious Disease"/>
            <person name="Wu L."/>
            <person name="Ma J."/>
        </authorList>
    </citation>
    <scope>NUCLEOTIDE SEQUENCE [LARGE SCALE GENOMIC DNA]</scope>
    <source>
        <strain evidence="1 2">IBRC-M 10256</strain>
    </source>
</reference>
<comment type="caution">
    <text evidence="1">The sequence shown here is derived from an EMBL/GenBank/DDBJ whole genome shotgun (WGS) entry which is preliminary data.</text>
</comment>
<dbReference type="RefSeq" id="WP_256530759.1">
    <property type="nucleotide sequence ID" value="NZ_CP101824.1"/>
</dbReference>
<dbReference type="EMBL" id="JBHSAQ010000002">
    <property type="protein sequence ID" value="MFC3958073.1"/>
    <property type="molecule type" value="Genomic_DNA"/>
</dbReference>
<evidence type="ECO:0000313" key="1">
    <source>
        <dbReference type="EMBL" id="MFC3958073.1"/>
    </source>
</evidence>